<dbReference type="Pfam" id="PF01850">
    <property type="entry name" value="PIN"/>
    <property type="match status" value="1"/>
</dbReference>
<evidence type="ECO:0000256" key="7">
    <source>
        <dbReference type="ARBA" id="ARBA00038093"/>
    </source>
</evidence>
<dbReference type="Gene3D" id="3.40.50.1010">
    <property type="entry name" value="5'-nuclease"/>
    <property type="match status" value="1"/>
</dbReference>
<dbReference type="EMBL" id="VITV01000010">
    <property type="protein sequence ID" value="TWB68811.1"/>
    <property type="molecule type" value="Genomic_DNA"/>
</dbReference>
<dbReference type="HAMAP" id="MF_00265">
    <property type="entry name" value="VapC_Nob1"/>
    <property type="match status" value="1"/>
</dbReference>
<dbReference type="EC" id="3.1.-.-" evidence="8"/>
<keyword evidence="5 8" id="KW-0378">Hydrolase</keyword>
<keyword evidence="6 8" id="KW-0460">Magnesium</keyword>
<accession>A0A560JC91</accession>
<comment type="function">
    <text evidence="8">Toxic component of a toxin-antitoxin (TA) system. An RNase.</text>
</comment>
<keyword evidence="4 8" id="KW-0479">Metal-binding</keyword>
<keyword evidence="3 8" id="KW-0540">Nuclease</keyword>
<evidence type="ECO:0000313" key="11">
    <source>
        <dbReference type="Proteomes" id="UP000320516"/>
    </source>
</evidence>
<dbReference type="RefSeq" id="WP_145613036.1">
    <property type="nucleotide sequence ID" value="NZ_VITV01000010.1"/>
</dbReference>
<feature type="binding site" evidence="8">
    <location>
        <position position="105"/>
    </location>
    <ligand>
        <name>Mg(2+)</name>
        <dbReference type="ChEBI" id="CHEBI:18420"/>
    </ligand>
</feature>
<reference evidence="10 11" key="1">
    <citation type="submission" date="2019-06" db="EMBL/GenBank/DDBJ databases">
        <title>Genomic Encyclopedia of Type Strains, Phase IV (KMG-V): Genome sequencing to study the core and pangenomes of soil and plant-associated prokaryotes.</title>
        <authorList>
            <person name="Whitman W."/>
        </authorList>
    </citation>
    <scope>NUCLEOTIDE SEQUENCE [LARGE SCALE GENOMIC DNA]</scope>
    <source>
        <strain evidence="10 11">BR 12005</strain>
    </source>
</reference>
<dbReference type="SUPFAM" id="SSF88723">
    <property type="entry name" value="PIN domain-like"/>
    <property type="match status" value="1"/>
</dbReference>
<dbReference type="GO" id="GO:0004540">
    <property type="term" value="F:RNA nuclease activity"/>
    <property type="evidence" value="ECO:0007669"/>
    <property type="project" value="InterPro"/>
</dbReference>
<name>A0A560JC91_9PROT</name>
<dbReference type="Proteomes" id="UP000320516">
    <property type="component" value="Unassembled WGS sequence"/>
</dbReference>
<evidence type="ECO:0000256" key="8">
    <source>
        <dbReference type="HAMAP-Rule" id="MF_00265"/>
    </source>
</evidence>
<evidence type="ECO:0000259" key="9">
    <source>
        <dbReference type="Pfam" id="PF01850"/>
    </source>
</evidence>
<dbReference type="InterPro" id="IPR002716">
    <property type="entry name" value="PIN_dom"/>
</dbReference>
<feature type="domain" description="PIN" evidence="9">
    <location>
        <begin position="3"/>
        <end position="123"/>
    </location>
</feature>
<dbReference type="InterPro" id="IPR029060">
    <property type="entry name" value="PIN-like_dom_sf"/>
</dbReference>
<evidence type="ECO:0000256" key="1">
    <source>
        <dbReference type="ARBA" id="ARBA00001946"/>
    </source>
</evidence>
<evidence type="ECO:0000256" key="6">
    <source>
        <dbReference type="ARBA" id="ARBA00022842"/>
    </source>
</evidence>
<sequence length="141" mass="15862">MNYLLDTNVVSEWVKPHPDAGVIEWLATADEDRLYLSVATLAELRQGVQRLAPGQRRNRLDTWLRDDLPLRFDRRVLAIDMAVADAWGVIVARGQATGRSISVMDAFIAATAEIHDLTLVTRNVADFGLLQQPILNPWRTD</sequence>
<proteinExistence type="inferred from homology"/>
<evidence type="ECO:0000256" key="3">
    <source>
        <dbReference type="ARBA" id="ARBA00022722"/>
    </source>
</evidence>
<dbReference type="CDD" id="cd18746">
    <property type="entry name" value="PIN_VapC4-5_FitB-like"/>
    <property type="match status" value="1"/>
</dbReference>
<dbReference type="GO" id="GO:0090729">
    <property type="term" value="F:toxin activity"/>
    <property type="evidence" value="ECO:0007669"/>
    <property type="project" value="UniProtKB-KW"/>
</dbReference>
<evidence type="ECO:0000256" key="2">
    <source>
        <dbReference type="ARBA" id="ARBA00022649"/>
    </source>
</evidence>
<evidence type="ECO:0000256" key="4">
    <source>
        <dbReference type="ARBA" id="ARBA00022723"/>
    </source>
</evidence>
<comment type="similarity">
    <text evidence="7 8">Belongs to the PINc/VapC protein family.</text>
</comment>
<comment type="caution">
    <text evidence="10">The sequence shown here is derived from an EMBL/GenBank/DDBJ whole genome shotgun (WGS) entry which is preliminary data.</text>
</comment>
<dbReference type="PANTHER" id="PTHR33653:SF1">
    <property type="entry name" value="RIBONUCLEASE VAPC2"/>
    <property type="match status" value="1"/>
</dbReference>
<keyword evidence="2 8" id="KW-1277">Toxin-antitoxin system</keyword>
<comment type="cofactor">
    <cofactor evidence="1 8">
        <name>Mg(2+)</name>
        <dbReference type="ChEBI" id="CHEBI:18420"/>
    </cofactor>
</comment>
<keyword evidence="8" id="KW-0800">Toxin</keyword>
<protein>
    <recommendedName>
        <fullName evidence="8">Ribonuclease VapC</fullName>
        <shortName evidence="8">RNase VapC</shortName>
        <ecNumber evidence="8">3.1.-.-</ecNumber>
    </recommendedName>
    <alternativeName>
        <fullName evidence="8">Toxin VapC</fullName>
    </alternativeName>
</protein>
<feature type="binding site" evidence="8">
    <location>
        <position position="6"/>
    </location>
    <ligand>
        <name>Mg(2+)</name>
        <dbReference type="ChEBI" id="CHEBI:18420"/>
    </ligand>
</feature>
<dbReference type="InterPro" id="IPR022907">
    <property type="entry name" value="VapC_family"/>
</dbReference>
<dbReference type="GO" id="GO:0000287">
    <property type="term" value="F:magnesium ion binding"/>
    <property type="evidence" value="ECO:0007669"/>
    <property type="project" value="UniProtKB-UniRule"/>
</dbReference>
<dbReference type="AlphaFoldDB" id="A0A560JC91"/>
<gene>
    <name evidence="8" type="primary">vapC</name>
    <name evidence="10" type="ORF">FBZ87_110120</name>
</gene>
<organism evidence="10 11">
    <name type="scientific">Nitrospirillum amazonense</name>
    <dbReference type="NCBI Taxonomy" id="28077"/>
    <lineage>
        <taxon>Bacteria</taxon>
        <taxon>Pseudomonadati</taxon>
        <taxon>Pseudomonadota</taxon>
        <taxon>Alphaproteobacteria</taxon>
        <taxon>Rhodospirillales</taxon>
        <taxon>Azospirillaceae</taxon>
        <taxon>Nitrospirillum</taxon>
    </lineage>
</organism>
<dbReference type="InterPro" id="IPR050556">
    <property type="entry name" value="Type_II_TA_system_RNase"/>
</dbReference>
<dbReference type="GO" id="GO:0016787">
    <property type="term" value="F:hydrolase activity"/>
    <property type="evidence" value="ECO:0007669"/>
    <property type="project" value="UniProtKB-KW"/>
</dbReference>
<dbReference type="PANTHER" id="PTHR33653">
    <property type="entry name" value="RIBONUCLEASE VAPC2"/>
    <property type="match status" value="1"/>
</dbReference>
<evidence type="ECO:0000256" key="5">
    <source>
        <dbReference type="ARBA" id="ARBA00022801"/>
    </source>
</evidence>
<evidence type="ECO:0000313" key="10">
    <source>
        <dbReference type="EMBL" id="TWB68811.1"/>
    </source>
</evidence>